<feature type="compositionally biased region" description="Basic and acidic residues" evidence="6">
    <location>
        <begin position="532"/>
        <end position="546"/>
    </location>
</feature>
<dbReference type="InterPro" id="IPR045225">
    <property type="entry name" value="Uracil/uridine/allantoin_perm"/>
</dbReference>
<evidence type="ECO:0000256" key="2">
    <source>
        <dbReference type="ARBA" id="ARBA00008974"/>
    </source>
</evidence>
<sequence length="554" mass="61676">MMRRRVKKNVAAAKAELQRKYTVEGWVLPKQESSWAPAGTWTNVDLDVTPPDRRTWTRWTILGYWISDVISVQSWETGSSILAVGLSWREAIFSIVFGSTVMAVPMTLHGYAGSKTHVPFAVLTRSAFGYHFAKFPVIVRLITCFFWHAITNYLGIGATTQVIRAIWPSYRNIPNHLPASANITTQEMISYFILWTIQFPLLTIPPYKMKWLFMVKSVMIVATILGMVIWICTRTNGSGSIWDQQATVSGSQKAWLTMWALNSCTASWSTVGVNIPDFTRYIGAPKASLSQGLWFPLICSWVAVIGIVVTSASITLYGDTLWDPIFIIDTWDGPAGRAAAFFAGFSWALAQICVNISATVISGANDMASLWPKYINIRRGAIILTLLGGWALVPWKIYNSATSLLKFMNSLGIFLSPIMGIQIADFFVVKRQAINVPSLYQPHGQYAYWHGINWRALAAMVAAVGPTLPGLIHAVNSSIDIGGDAYITDLNWYYGFFSSFGVYSVLSLLFPAHESLVPHMVLTAEERIENGEDYAEKEKDKREKGGEAVTVWES</sequence>
<feature type="transmembrane region" description="Helical" evidence="7">
    <location>
        <begin position="145"/>
        <end position="167"/>
    </location>
</feature>
<protein>
    <submittedName>
        <fullName evidence="8">Allantoin permease</fullName>
    </submittedName>
</protein>
<dbReference type="Proteomes" id="UP000053095">
    <property type="component" value="Unassembled WGS sequence"/>
</dbReference>
<evidence type="ECO:0000256" key="1">
    <source>
        <dbReference type="ARBA" id="ARBA00004141"/>
    </source>
</evidence>
<comment type="subcellular location">
    <subcellularLocation>
        <location evidence="1">Membrane</location>
        <topology evidence="1">Multi-pass membrane protein</topology>
    </subcellularLocation>
</comment>
<feature type="transmembrane region" description="Helical" evidence="7">
    <location>
        <begin position="492"/>
        <end position="510"/>
    </location>
</feature>
<dbReference type="PANTHER" id="PTHR30618:SF0">
    <property type="entry name" value="PURINE-URACIL PERMEASE NCS1"/>
    <property type="match status" value="1"/>
</dbReference>
<feature type="transmembrane region" description="Helical" evidence="7">
    <location>
        <begin position="410"/>
        <end position="429"/>
    </location>
</feature>
<feature type="transmembrane region" description="Helical" evidence="7">
    <location>
        <begin position="381"/>
        <end position="398"/>
    </location>
</feature>
<dbReference type="InterPro" id="IPR012681">
    <property type="entry name" value="NCS1"/>
</dbReference>
<evidence type="ECO:0000256" key="5">
    <source>
        <dbReference type="ARBA" id="ARBA00023136"/>
    </source>
</evidence>
<dbReference type="InterPro" id="IPR001248">
    <property type="entry name" value="Pur-cyt_permease"/>
</dbReference>
<feature type="transmembrane region" description="Helical" evidence="7">
    <location>
        <begin position="188"/>
        <end position="205"/>
    </location>
</feature>
<evidence type="ECO:0000256" key="4">
    <source>
        <dbReference type="ARBA" id="ARBA00022989"/>
    </source>
</evidence>
<feature type="transmembrane region" description="Helical" evidence="7">
    <location>
        <begin position="452"/>
        <end position="472"/>
    </location>
</feature>
<dbReference type="Gene3D" id="1.10.4160.10">
    <property type="entry name" value="Hydantoin permease"/>
    <property type="match status" value="1"/>
</dbReference>
<feature type="transmembrane region" description="Helical" evidence="7">
    <location>
        <begin position="338"/>
        <end position="361"/>
    </location>
</feature>
<evidence type="ECO:0000256" key="6">
    <source>
        <dbReference type="SAM" id="MobiDB-lite"/>
    </source>
</evidence>
<dbReference type="CDD" id="cd11482">
    <property type="entry name" value="SLC-NCS1sbd_NRT1-like"/>
    <property type="match status" value="1"/>
</dbReference>
<evidence type="ECO:0000256" key="7">
    <source>
        <dbReference type="SAM" id="Phobius"/>
    </source>
</evidence>
<dbReference type="GO" id="GO:0005886">
    <property type="term" value="C:plasma membrane"/>
    <property type="evidence" value="ECO:0007669"/>
    <property type="project" value="TreeGrafter"/>
</dbReference>
<keyword evidence="5 7" id="KW-0472">Membrane</keyword>
<keyword evidence="9" id="KW-1185">Reference proteome</keyword>
<dbReference type="NCBIfam" id="TIGR00800">
    <property type="entry name" value="ncs1"/>
    <property type="match status" value="1"/>
</dbReference>
<feature type="transmembrane region" description="Helical" evidence="7">
    <location>
        <begin position="211"/>
        <end position="232"/>
    </location>
</feature>
<feature type="region of interest" description="Disordered" evidence="6">
    <location>
        <begin position="532"/>
        <end position="554"/>
    </location>
</feature>
<dbReference type="Pfam" id="PF02133">
    <property type="entry name" value="Transp_cyt_pur"/>
    <property type="match status" value="1"/>
</dbReference>
<dbReference type="AlphaFoldDB" id="A0A6V8HIE8"/>
<dbReference type="GO" id="GO:0015205">
    <property type="term" value="F:nucleobase transmembrane transporter activity"/>
    <property type="evidence" value="ECO:0007669"/>
    <property type="project" value="TreeGrafter"/>
</dbReference>
<dbReference type="PANTHER" id="PTHR30618">
    <property type="entry name" value="NCS1 FAMILY PURINE/PYRIMIDINE TRANSPORTER"/>
    <property type="match status" value="1"/>
</dbReference>
<comment type="similarity">
    <text evidence="2">Belongs to the purine-cytosine permease (2.A.39) family.</text>
</comment>
<gene>
    <name evidence="8" type="ORF">TCE0_034f11959</name>
</gene>
<evidence type="ECO:0000313" key="8">
    <source>
        <dbReference type="EMBL" id="GAM39975.1"/>
    </source>
</evidence>
<keyword evidence="3 7" id="KW-0812">Transmembrane</keyword>
<dbReference type="EMBL" id="DF933830">
    <property type="protein sequence ID" value="GAM39975.1"/>
    <property type="molecule type" value="Genomic_DNA"/>
</dbReference>
<feature type="transmembrane region" description="Helical" evidence="7">
    <location>
        <begin position="91"/>
        <end position="112"/>
    </location>
</feature>
<organism evidence="8 9">
    <name type="scientific">Talaromyces pinophilus</name>
    <name type="common">Penicillium pinophilum</name>
    <dbReference type="NCBI Taxonomy" id="128442"/>
    <lineage>
        <taxon>Eukaryota</taxon>
        <taxon>Fungi</taxon>
        <taxon>Dikarya</taxon>
        <taxon>Ascomycota</taxon>
        <taxon>Pezizomycotina</taxon>
        <taxon>Eurotiomycetes</taxon>
        <taxon>Eurotiomycetidae</taxon>
        <taxon>Eurotiales</taxon>
        <taxon>Trichocomaceae</taxon>
        <taxon>Talaromyces</taxon>
        <taxon>Talaromyces sect. Talaromyces</taxon>
    </lineage>
</organism>
<reference evidence="9" key="1">
    <citation type="journal article" date="2015" name="Genome Announc.">
        <title>Draft genome sequence of Talaromyces cellulolyticus strain Y-94, a source of lignocellulosic biomass-degrading enzymes.</title>
        <authorList>
            <person name="Fujii T."/>
            <person name="Koike H."/>
            <person name="Sawayama S."/>
            <person name="Yano S."/>
            <person name="Inoue H."/>
        </authorList>
    </citation>
    <scope>NUCLEOTIDE SEQUENCE [LARGE SCALE GENOMIC DNA]</scope>
    <source>
        <strain evidence="9">Y-94</strain>
    </source>
</reference>
<proteinExistence type="inferred from homology"/>
<accession>A0A6V8HIE8</accession>
<evidence type="ECO:0000313" key="9">
    <source>
        <dbReference type="Proteomes" id="UP000053095"/>
    </source>
</evidence>
<feature type="transmembrane region" description="Helical" evidence="7">
    <location>
        <begin position="293"/>
        <end position="318"/>
    </location>
</feature>
<name>A0A6V8HIE8_TALPI</name>
<comment type="caution">
    <text evidence="8">The sequence shown here is derived from an EMBL/GenBank/DDBJ whole genome shotgun (WGS) entry which is preliminary data.</text>
</comment>
<keyword evidence="4 7" id="KW-1133">Transmembrane helix</keyword>
<evidence type="ECO:0000256" key="3">
    <source>
        <dbReference type="ARBA" id="ARBA00022692"/>
    </source>
</evidence>